<reference evidence="2 3" key="1">
    <citation type="submission" date="2015-09" db="EMBL/GenBank/DDBJ databases">
        <title>Atta colombica WGS genome.</title>
        <authorList>
            <person name="Nygaard S."/>
            <person name="Hu H."/>
            <person name="Boomsma J."/>
            <person name="Zhang G."/>
        </authorList>
    </citation>
    <scope>NUCLEOTIDE SEQUENCE [LARGE SCALE GENOMIC DNA]</scope>
    <source>
        <strain evidence="2">Treedump-2</strain>
        <tissue evidence="2">Whole body</tissue>
    </source>
</reference>
<evidence type="ECO:0008006" key="4">
    <source>
        <dbReference type="Google" id="ProtNLM"/>
    </source>
</evidence>
<evidence type="ECO:0000313" key="2">
    <source>
        <dbReference type="EMBL" id="KYM79648.1"/>
    </source>
</evidence>
<protein>
    <recommendedName>
        <fullName evidence="4">HTH psq-type domain-containing protein</fullName>
    </recommendedName>
</protein>
<name>A0A195B568_9HYME</name>
<gene>
    <name evidence="2" type="ORF">ALC53_09956</name>
</gene>
<keyword evidence="3" id="KW-1185">Reference proteome</keyword>
<feature type="transmembrane region" description="Helical" evidence="1">
    <location>
        <begin position="55"/>
        <end position="77"/>
    </location>
</feature>
<keyword evidence="1" id="KW-1133">Transmembrane helix</keyword>
<proteinExistence type="predicted"/>
<organism evidence="2 3">
    <name type="scientific">Atta colombica</name>
    <dbReference type="NCBI Taxonomy" id="520822"/>
    <lineage>
        <taxon>Eukaryota</taxon>
        <taxon>Metazoa</taxon>
        <taxon>Ecdysozoa</taxon>
        <taxon>Arthropoda</taxon>
        <taxon>Hexapoda</taxon>
        <taxon>Insecta</taxon>
        <taxon>Pterygota</taxon>
        <taxon>Neoptera</taxon>
        <taxon>Endopterygota</taxon>
        <taxon>Hymenoptera</taxon>
        <taxon>Apocrita</taxon>
        <taxon>Aculeata</taxon>
        <taxon>Formicoidea</taxon>
        <taxon>Formicidae</taxon>
        <taxon>Myrmicinae</taxon>
        <taxon>Atta</taxon>
    </lineage>
</organism>
<sequence length="162" mass="18327">MLILWKQQRLTSLETASVKFGVPKSTLYIKNKRKVSVEGSKSMYKIVNADEKESLTTLFMVNAAGCMVSPMIMYMFAPLLEIALNSINLTKIIKNSFEACGLLPFFTNSHNCVSTNDTTPDKLTKENESAMPLVLFPFKKALFWPKLTEKKIKRKNSNGCYI</sequence>
<keyword evidence="1" id="KW-0812">Transmembrane</keyword>
<dbReference type="EMBL" id="KQ976595">
    <property type="protein sequence ID" value="KYM79648.1"/>
    <property type="molecule type" value="Genomic_DNA"/>
</dbReference>
<accession>A0A195B568</accession>
<keyword evidence="1" id="KW-0472">Membrane</keyword>
<evidence type="ECO:0000256" key="1">
    <source>
        <dbReference type="SAM" id="Phobius"/>
    </source>
</evidence>
<dbReference type="AlphaFoldDB" id="A0A195B568"/>
<evidence type="ECO:0000313" key="3">
    <source>
        <dbReference type="Proteomes" id="UP000078540"/>
    </source>
</evidence>
<dbReference type="Proteomes" id="UP000078540">
    <property type="component" value="Unassembled WGS sequence"/>
</dbReference>